<feature type="compositionally biased region" description="Basic and acidic residues" evidence="12">
    <location>
        <begin position="34"/>
        <end position="58"/>
    </location>
</feature>
<dbReference type="CDD" id="cd01335">
    <property type="entry name" value="Radical_SAM"/>
    <property type="match status" value="1"/>
</dbReference>
<dbReference type="Proteomes" id="UP000822688">
    <property type="component" value="Chromosome 1"/>
</dbReference>
<evidence type="ECO:0000313" key="14">
    <source>
        <dbReference type="EMBL" id="KAG0589301.1"/>
    </source>
</evidence>
<keyword evidence="4" id="KW-0963">Cytoplasm</keyword>
<keyword evidence="7" id="KW-0808">Transferase</keyword>
<dbReference type="GO" id="GO:0008173">
    <property type="term" value="F:RNA methyltransferase activity"/>
    <property type="evidence" value="ECO:0007669"/>
    <property type="project" value="InterPro"/>
</dbReference>
<dbReference type="SFLD" id="SFLDG01062">
    <property type="entry name" value="methyltransferase_(Class_A)"/>
    <property type="match status" value="1"/>
</dbReference>
<evidence type="ECO:0000256" key="2">
    <source>
        <dbReference type="ARBA" id="ARBA00004496"/>
    </source>
</evidence>
<accession>A0A8T0J352</accession>
<comment type="caution">
    <text evidence="14">The sequence shown here is derived from an EMBL/GenBank/DDBJ whole genome shotgun (WGS) entry which is preliminary data.</text>
</comment>
<keyword evidence="9" id="KW-0479">Metal-binding</keyword>
<dbReference type="PROSITE" id="PS51918">
    <property type="entry name" value="RADICAL_SAM"/>
    <property type="match status" value="1"/>
</dbReference>
<evidence type="ECO:0000313" key="15">
    <source>
        <dbReference type="Proteomes" id="UP000822688"/>
    </source>
</evidence>
<dbReference type="SUPFAM" id="SSF102114">
    <property type="entry name" value="Radical SAM enzymes"/>
    <property type="match status" value="1"/>
</dbReference>
<keyword evidence="15" id="KW-1185">Reference proteome</keyword>
<dbReference type="PANTHER" id="PTHR30544:SF8">
    <property type="entry name" value="RADICAL SAM SUPERFAMILY PROTEIN"/>
    <property type="match status" value="1"/>
</dbReference>
<dbReference type="GO" id="GO:0005737">
    <property type="term" value="C:cytoplasm"/>
    <property type="evidence" value="ECO:0007669"/>
    <property type="project" value="UniProtKB-SubCell"/>
</dbReference>
<dbReference type="InterPro" id="IPR013785">
    <property type="entry name" value="Aldolase_TIM"/>
</dbReference>
<evidence type="ECO:0000256" key="9">
    <source>
        <dbReference type="ARBA" id="ARBA00022723"/>
    </source>
</evidence>
<keyword evidence="10" id="KW-0408">Iron</keyword>
<organism evidence="14 15">
    <name type="scientific">Ceratodon purpureus</name>
    <name type="common">Fire moss</name>
    <name type="synonym">Dicranum purpureum</name>
    <dbReference type="NCBI Taxonomy" id="3225"/>
    <lineage>
        <taxon>Eukaryota</taxon>
        <taxon>Viridiplantae</taxon>
        <taxon>Streptophyta</taxon>
        <taxon>Embryophyta</taxon>
        <taxon>Bryophyta</taxon>
        <taxon>Bryophytina</taxon>
        <taxon>Bryopsida</taxon>
        <taxon>Dicranidae</taxon>
        <taxon>Pseudoditrichales</taxon>
        <taxon>Ditrichaceae</taxon>
        <taxon>Ceratodon</taxon>
    </lineage>
</organism>
<proteinExistence type="predicted"/>
<protein>
    <recommendedName>
        <fullName evidence="13">Radical SAM core domain-containing protein</fullName>
    </recommendedName>
</protein>
<dbReference type="InterPro" id="IPR040072">
    <property type="entry name" value="Methyltransferase_A"/>
</dbReference>
<evidence type="ECO:0000256" key="12">
    <source>
        <dbReference type="SAM" id="MobiDB-lite"/>
    </source>
</evidence>
<evidence type="ECO:0000256" key="3">
    <source>
        <dbReference type="ARBA" id="ARBA00022485"/>
    </source>
</evidence>
<dbReference type="InterPro" id="IPR007197">
    <property type="entry name" value="rSAM"/>
</dbReference>
<evidence type="ECO:0000259" key="13">
    <source>
        <dbReference type="PROSITE" id="PS51918"/>
    </source>
</evidence>
<dbReference type="Pfam" id="PF04055">
    <property type="entry name" value="Radical_SAM"/>
    <property type="match status" value="1"/>
</dbReference>
<dbReference type="GO" id="GO:0046872">
    <property type="term" value="F:metal ion binding"/>
    <property type="evidence" value="ECO:0007669"/>
    <property type="project" value="UniProtKB-KW"/>
</dbReference>
<evidence type="ECO:0000256" key="5">
    <source>
        <dbReference type="ARBA" id="ARBA00022552"/>
    </source>
</evidence>
<evidence type="ECO:0000256" key="1">
    <source>
        <dbReference type="ARBA" id="ARBA00001966"/>
    </source>
</evidence>
<dbReference type="FunFam" id="3.20.20.70:FF:000164">
    <property type="entry name" value="23S rRNA methyltransferase"/>
    <property type="match status" value="1"/>
</dbReference>
<dbReference type="InterPro" id="IPR027492">
    <property type="entry name" value="RNA_MTrfase_RlmN"/>
</dbReference>
<dbReference type="InterPro" id="IPR004383">
    <property type="entry name" value="rRNA_lsu_MTrfase_RlmN/Cfr"/>
</dbReference>
<keyword evidence="5" id="KW-0698">rRNA processing</keyword>
<evidence type="ECO:0000256" key="8">
    <source>
        <dbReference type="ARBA" id="ARBA00022691"/>
    </source>
</evidence>
<dbReference type="InterPro" id="IPR058240">
    <property type="entry name" value="rSAM_sf"/>
</dbReference>
<keyword evidence="6" id="KW-0489">Methyltransferase</keyword>
<evidence type="ECO:0000256" key="11">
    <source>
        <dbReference type="ARBA" id="ARBA00023014"/>
    </source>
</evidence>
<dbReference type="AlphaFoldDB" id="A0A8T0J352"/>
<evidence type="ECO:0000256" key="10">
    <source>
        <dbReference type="ARBA" id="ARBA00023004"/>
    </source>
</evidence>
<evidence type="ECO:0000256" key="4">
    <source>
        <dbReference type="ARBA" id="ARBA00022490"/>
    </source>
</evidence>
<keyword evidence="11" id="KW-0411">Iron-sulfur</keyword>
<keyword evidence="8" id="KW-0949">S-adenosyl-L-methionine</keyword>
<dbReference type="NCBIfam" id="TIGR00048">
    <property type="entry name" value="rRNA_mod_RlmN"/>
    <property type="match status" value="1"/>
</dbReference>
<dbReference type="PANTHER" id="PTHR30544">
    <property type="entry name" value="23S RRNA METHYLTRANSFERASE"/>
    <property type="match status" value="1"/>
</dbReference>
<feature type="domain" description="Radical SAM core" evidence="13">
    <location>
        <begin position="215"/>
        <end position="443"/>
    </location>
</feature>
<evidence type="ECO:0000256" key="7">
    <source>
        <dbReference type="ARBA" id="ARBA00022679"/>
    </source>
</evidence>
<dbReference type="SFLD" id="SFLDF00275">
    <property type="entry name" value="adenosine_C2_methyltransferase"/>
    <property type="match status" value="1"/>
</dbReference>
<evidence type="ECO:0000256" key="6">
    <source>
        <dbReference type="ARBA" id="ARBA00022603"/>
    </source>
</evidence>
<feature type="region of interest" description="Disordered" evidence="12">
    <location>
        <begin position="1"/>
        <end position="64"/>
    </location>
</feature>
<sequence>MKCLHNSISTKANHQAKGGKREVGLSRCTPLHSTAERGGEGRHFPKPEQGSRERERVRRSNQVRVSEGGFTHPVKLGCVTCNATCSCSCVARAVAVAAMEPLPHRNYYSVFDSDILKRELDRIGVKPLHVFTIWTHVLAHLDTEAHDVPGLPHAAIEMLKTRFKTLTSQVQDQQTSADGTTTKLLIRLQSGQSVEAVIMRHDAGAGKYAGGPRQGGSRATLCVSSQVGCQMGCTFCATGTMGLKGNLSAGEIVEQLVHASQVCPIRNIVFMGMGEPLNNYKAVVEGTRIMTGRCFGLSPTHITISTVGVIPRILSIANDLPGVNLALSLHAPTQELRCQIVPTAKAYPLDKLIAALNCYQTISGRRVLVEYVMLAGINDSEEVAHQLGALLKDHEVTINLIPYNPATSSSFKPTSQEGLTSFQKILRGLYGIRTTIRQEMGQDIAGACGQLVIAQSVKQTPKVTDIEELCAA</sequence>
<reference evidence="14" key="1">
    <citation type="submission" date="2020-06" db="EMBL/GenBank/DDBJ databases">
        <title>WGS assembly of Ceratodon purpureus strain R40.</title>
        <authorList>
            <person name="Carey S.B."/>
            <person name="Jenkins J."/>
            <person name="Shu S."/>
            <person name="Lovell J.T."/>
            <person name="Sreedasyam A."/>
            <person name="Maumus F."/>
            <person name="Tiley G.P."/>
            <person name="Fernandez-Pozo N."/>
            <person name="Barry K."/>
            <person name="Chen C."/>
            <person name="Wang M."/>
            <person name="Lipzen A."/>
            <person name="Daum C."/>
            <person name="Saski C.A."/>
            <person name="Payton A.C."/>
            <person name="Mcbreen J.C."/>
            <person name="Conrad R.E."/>
            <person name="Kollar L.M."/>
            <person name="Olsson S."/>
            <person name="Huttunen S."/>
            <person name="Landis J.B."/>
            <person name="Wickett N.J."/>
            <person name="Johnson M.G."/>
            <person name="Rensing S.A."/>
            <person name="Grimwood J."/>
            <person name="Schmutz J."/>
            <person name="Mcdaniel S.F."/>
        </authorList>
    </citation>
    <scope>NUCLEOTIDE SEQUENCE</scope>
    <source>
        <strain evidence="14">R40</strain>
    </source>
</reference>
<gene>
    <name evidence="14" type="ORF">KC19_1G011100</name>
</gene>
<comment type="subcellular location">
    <subcellularLocation>
        <location evidence="2">Cytoplasm</location>
    </subcellularLocation>
</comment>
<feature type="compositionally biased region" description="Polar residues" evidence="12">
    <location>
        <begin position="1"/>
        <end position="13"/>
    </location>
</feature>
<name>A0A8T0J352_CERPU</name>
<comment type="cofactor">
    <cofactor evidence="1">
        <name>[4Fe-4S] cluster</name>
        <dbReference type="ChEBI" id="CHEBI:49883"/>
    </cofactor>
</comment>
<dbReference type="SFLD" id="SFLDS00029">
    <property type="entry name" value="Radical_SAM"/>
    <property type="match status" value="1"/>
</dbReference>
<dbReference type="GO" id="GO:0070475">
    <property type="term" value="P:rRNA base methylation"/>
    <property type="evidence" value="ECO:0007669"/>
    <property type="project" value="InterPro"/>
</dbReference>
<dbReference type="GO" id="GO:0051539">
    <property type="term" value="F:4 iron, 4 sulfur cluster binding"/>
    <property type="evidence" value="ECO:0007669"/>
    <property type="project" value="UniProtKB-KW"/>
</dbReference>
<dbReference type="EMBL" id="CM026421">
    <property type="protein sequence ID" value="KAG0589301.1"/>
    <property type="molecule type" value="Genomic_DNA"/>
</dbReference>
<dbReference type="GO" id="GO:0030488">
    <property type="term" value="P:tRNA methylation"/>
    <property type="evidence" value="ECO:0007669"/>
    <property type="project" value="InterPro"/>
</dbReference>
<keyword evidence="3" id="KW-0004">4Fe-4S</keyword>
<dbReference type="Gene3D" id="3.20.20.70">
    <property type="entry name" value="Aldolase class I"/>
    <property type="match status" value="1"/>
</dbReference>